<gene>
    <name evidence="1" type="ORF">SAMN04488018_101241</name>
</gene>
<name>A0A1H6R488_9FLAO</name>
<sequence>MLKHYIQQHMHIIENVLEEIESVSLKLRALSSRFCSIDCIIFGFL</sequence>
<evidence type="ECO:0000313" key="1">
    <source>
        <dbReference type="EMBL" id="SEI50698.1"/>
    </source>
</evidence>
<organism evidence="1 2">
    <name type="scientific">Myroides marinus</name>
    <dbReference type="NCBI Taxonomy" id="703342"/>
    <lineage>
        <taxon>Bacteria</taxon>
        <taxon>Pseudomonadati</taxon>
        <taxon>Bacteroidota</taxon>
        <taxon>Flavobacteriia</taxon>
        <taxon>Flavobacteriales</taxon>
        <taxon>Flavobacteriaceae</taxon>
        <taxon>Myroides</taxon>
    </lineage>
</organism>
<dbReference type="Proteomes" id="UP000183077">
    <property type="component" value="Unassembled WGS sequence"/>
</dbReference>
<accession>A0A1H6R488</accession>
<proteinExistence type="predicted"/>
<reference evidence="1 2" key="1">
    <citation type="submission" date="2016-10" db="EMBL/GenBank/DDBJ databases">
        <authorList>
            <person name="de Groot N.N."/>
        </authorList>
    </citation>
    <scope>NUCLEOTIDE SEQUENCE [LARGE SCALE GENOMIC DNA]</scope>
    <source>
        <strain evidence="1 2">DSM 23048</strain>
    </source>
</reference>
<evidence type="ECO:0000313" key="2">
    <source>
        <dbReference type="Proteomes" id="UP000183077"/>
    </source>
</evidence>
<protein>
    <submittedName>
        <fullName evidence="1">Uncharacterized protein</fullName>
    </submittedName>
</protein>
<dbReference type="AlphaFoldDB" id="A0A1H6R488"/>
<dbReference type="EMBL" id="FNYS01000001">
    <property type="protein sequence ID" value="SEI50698.1"/>
    <property type="molecule type" value="Genomic_DNA"/>
</dbReference>